<feature type="region of interest" description="Disordered" evidence="1">
    <location>
        <begin position="47"/>
        <end position="154"/>
    </location>
</feature>
<dbReference type="Proteomes" id="UP001164743">
    <property type="component" value="Chromosome 5A"/>
</dbReference>
<keyword evidence="3" id="KW-1185">Reference proteome</keyword>
<evidence type="ECO:0000256" key="1">
    <source>
        <dbReference type="SAM" id="MobiDB-lite"/>
    </source>
</evidence>
<accession>A0ABY7CKJ4</accession>
<evidence type="ECO:0000313" key="3">
    <source>
        <dbReference type="Proteomes" id="UP001164743"/>
    </source>
</evidence>
<name>A0ABY7CKJ4_9BASI</name>
<organism evidence="2 3">
    <name type="scientific">Puccinia triticina</name>
    <dbReference type="NCBI Taxonomy" id="208348"/>
    <lineage>
        <taxon>Eukaryota</taxon>
        <taxon>Fungi</taxon>
        <taxon>Dikarya</taxon>
        <taxon>Basidiomycota</taxon>
        <taxon>Pucciniomycotina</taxon>
        <taxon>Pucciniomycetes</taxon>
        <taxon>Pucciniales</taxon>
        <taxon>Pucciniaceae</taxon>
        <taxon>Puccinia</taxon>
    </lineage>
</organism>
<dbReference type="RefSeq" id="XP_053020211.1">
    <property type="nucleotide sequence ID" value="XM_053168967.1"/>
</dbReference>
<evidence type="ECO:0000313" key="2">
    <source>
        <dbReference type="EMBL" id="WAQ84656.1"/>
    </source>
</evidence>
<gene>
    <name evidence="2" type="ORF">PtA15_5A229</name>
</gene>
<sequence length="201" mass="21625">MAPKQPLPGPHIPAQLRCQTAVSPHFAHHSAILPSHASQTHWAFDEIPNSRSIPPTTKNHQDQPAPPPHPLACPAITRPSPPSDLLPCPSPLVPGANQHPQPTIPANPHQQDLGPLLPKTQPSSKRLDFRTYKRKSASTEFNNLDRPRKHSRTAAIDISPAALATSCHAKATTNTANPLTRRPRKSTTAPGPPLSVCCPCS</sequence>
<reference evidence="2" key="1">
    <citation type="submission" date="2022-10" db="EMBL/GenBank/DDBJ databases">
        <title>Puccinia triticina Genome sequencing and assembly.</title>
        <authorList>
            <person name="Li C."/>
        </authorList>
    </citation>
    <scope>NUCLEOTIDE SEQUENCE</scope>
    <source>
        <strain evidence="2">Pt15</strain>
    </source>
</reference>
<feature type="compositionally biased region" description="Pro residues" evidence="1">
    <location>
        <begin position="79"/>
        <end position="92"/>
    </location>
</feature>
<dbReference type="EMBL" id="CP110425">
    <property type="protein sequence ID" value="WAQ84656.1"/>
    <property type="molecule type" value="Genomic_DNA"/>
</dbReference>
<feature type="region of interest" description="Disordered" evidence="1">
    <location>
        <begin position="169"/>
        <end position="201"/>
    </location>
</feature>
<protein>
    <submittedName>
        <fullName evidence="2">Uncharacterized protein</fullName>
    </submittedName>
</protein>
<dbReference type="GeneID" id="77809862"/>
<proteinExistence type="predicted"/>
<feature type="compositionally biased region" description="Polar residues" evidence="1">
    <location>
        <begin position="49"/>
        <end position="58"/>
    </location>
</feature>